<feature type="region of interest" description="Disordered" evidence="1">
    <location>
        <begin position="1"/>
        <end position="78"/>
    </location>
</feature>
<dbReference type="AlphaFoldDB" id="A0A6B8MB49"/>
<proteinExistence type="predicted"/>
<dbReference type="SUPFAM" id="SSF53756">
    <property type="entry name" value="UDP-Glycosyltransferase/glycogen phosphorylase"/>
    <property type="match status" value="1"/>
</dbReference>
<evidence type="ECO:0000313" key="5">
    <source>
        <dbReference type="Proteomes" id="UP000422569"/>
    </source>
</evidence>
<dbReference type="CDD" id="cd03784">
    <property type="entry name" value="GT1_Gtf-like"/>
    <property type="match status" value="1"/>
</dbReference>
<feature type="compositionally biased region" description="Basic and acidic residues" evidence="1">
    <location>
        <begin position="37"/>
        <end position="51"/>
    </location>
</feature>
<dbReference type="PANTHER" id="PTHR48050">
    <property type="entry name" value="STEROL 3-BETA-GLUCOSYLTRANSFERASE"/>
    <property type="match status" value="1"/>
</dbReference>
<evidence type="ECO:0000313" key="4">
    <source>
        <dbReference type="EMBL" id="QGM98819.1"/>
    </source>
</evidence>
<sequence>MAHRRRRRPLVGRRAVRGGRRAPPLARSRSRPQIQRTRRDPARPSARDRRGLRGYPSSKLCRPARQRSGLGPRFQLDSGRFDRAAQHRAPRRPNPSGGEASARSFRAGIRRLSRQDLAVDPAALLGQGGANSLRGVVLDGPHLGVAGRAALTGAKILIATFGSLGDLHPFVALAHALAREGFAPVIATSAAYSDYILAEGLAFAPIRPDADDLMARLGMEMGEIARRMAEDDKFLFDTLIFPHLRESFDDLQEASAGAVAIVSHSLAFSARLVAEARGLPLATVLLSPMMLYSAYDPPLGSRVPLRRAPVGSVEIAYNRFVLWSLSHAIALWAEPLRRLRRELGLKPRYGLDLLLGVKSSDAVIGLFSPALAPPQPDHGSRTLIAGHTFHDRYLGGAALPPNLEAFLDQGAPPIVFTLGSFVARARRDFYRDCVTAARRLGRRAALLAHEDDVPALLSQQRQDVCVAPYAPHSAVFPRASAVVHHGGVGTTGQALRAGRPQLVAPFLGDQFDNAERVKRLGVARVLDGKTATPDAMVRALEGLDEAHEIRAAQLSERIRREDGAAVAALRIAALVAQNELRRKEAATL</sequence>
<dbReference type="GO" id="GO:0008194">
    <property type="term" value="F:UDP-glycosyltransferase activity"/>
    <property type="evidence" value="ECO:0007669"/>
    <property type="project" value="InterPro"/>
</dbReference>
<evidence type="ECO:0000259" key="2">
    <source>
        <dbReference type="Pfam" id="PF03033"/>
    </source>
</evidence>
<dbReference type="PANTHER" id="PTHR48050:SF13">
    <property type="entry name" value="STEROL 3-BETA-GLUCOSYLTRANSFERASE UGT80A2"/>
    <property type="match status" value="1"/>
</dbReference>
<organism evidence="4 5">
    <name type="scientific">Methylocystis parvus</name>
    <dbReference type="NCBI Taxonomy" id="134"/>
    <lineage>
        <taxon>Bacteria</taxon>
        <taxon>Pseudomonadati</taxon>
        <taxon>Pseudomonadota</taxon>
        <taxon>Alphaproteobacteria</taxon>
        <taxon>Hyphomicrobiales</taxon>
        <taxon>Methylocystaceae</taxon>
        <taxon>Methylocystis</taxon>
    </lineage>
</organism>
<protein>
    <submittedName>
        <fullName evidence="4">Glycosyltransferase family 1 protein</fullName>
    </submittedName>
</protein>
<dbReference type="InterPro" id="IPR002213">
    <property type="entry name" value="UDP_glucos_trans"/>
</dbReference>
<dbReference type="EMBL" id="CP044331">
    <property type="protein sequence ID" value="QGM98819.1"/>
    <property type="molecule type" value="Genomic_DNA"/>
</dbReference>
<dbReference type="KEGG" id="mpar:F7D14_15890"/>
<feature type="region of interest" description="Disordered" evidence="1">
    <location>
        <begin position="83"/>
        <end position="102"/>
    </location>
</feature>
<keyword evidence="4" id="KW-0808">Transferase</keyword>
<dbReference type="InterPro" id="IPR010610">
    <property type="entry name" value="EryCIII-like_C"/>
</dbReference>
<feature type="compositionally biased region" description="Basic residues" evidence="1">
    <location>
        <begin position="1"/>
        <end position="20"/>
    </location>
</feature>
<keyword evidence="5" id="KW-1185">Reference proteome</keyword>
<dbReference type="InterPro" id="IPR004276">
    <property type="entry name" value="GlycoTrans_28_N"/>
</dbReference>
<evidence type="ECO:0000259" key="3">
    <source>
        <dbReference type="Pfam" id="PF06722"/>
    </source>
</evidence>
<dbReference type="Pfam" id="PF03033">
    <property type="entry name" value="Glyco_transf_28"/>
    <property type="match status" value="1"/>
</dbReference>
<gene>
    <name evidence="4" type="ORF">F7D14_15890</name>
</gene>
<dbReference type="GO" id="GO:0005975">
    <property type="term" value="P:carbohydrate metabolic process"/>
    <property type="evidence" value="ECO:0007669"/>
    <property type="project" value="InterPro"/>
</dbReference>
<dbReference type="Pfam" id="PF06722">
    <property type="entry name" value="EryCIII-like_C"/>
    <property type="match status" value="1"/>
</dbReference>
<dbReference type="InterPro" id="IPR050426">
    <property type="entry name" value="Glycosyltransferase_28"/>
</dbReference>
<name>A0A6B8MB49_9HYPH</name>
<dbReference type="Proteomes" id="UP000422569">
    <property type="component" value="Chromosome"/>
</dbReference>
<dbReference type="GO" id="GO:0016758">
    <property type="term" value="F:hexosyltransferase activity"/>
    <property type="evidence" value="ECO:0007669"/>
    <property type="project" value="InterPro"/>
</dbReference>
<feature type="domain" description="Glycosyltransferase family 28 N-terminal" evidence="2">
    <location>
        <begin position="156"/>
        <end position="218"/>
    </location>
</feature>
<evidence type="ECO:0000256" key="1">
    <source>
        <dbReference type="SAM" id="MobiDB-lite"/>
    </source>
</evidence>
<feature type="domain" description="Erythromycin biosynthesis protein CIII-like C-terminal" evidence="3">
    <location>
        <begin position="460"/>
        <end position="554"/>
    </location>
</feature>
<reference evidence="4 5" key="1">
    <citation type="submission" date="2019-09" db="EMBL/GenBank/DDBJ databases">
        <title>Isolation and complete genome sequencing of Methylocystis species.</title>
        <authorList>
            <person name="Rumah B.L."/>
            <person name="Stead C.E."/>
            <person name="Stevens B.C."/>
            <person name="Minton N.P."/>
            <person name="Grosse-Honebrink A."/>
            <person name="Zhang Y."/>
        </authorList>
    </citation>
    <scope>NUCLEOTIDE SEQUENCE [LARGE SCALE GENOMIC DNA]</scope>
    <source>
        <strain evidence="4 5">BRCS2</strain>
    </source>
</reference>
<dbReference type="Gene3D" id="3.40.50.2000">
    <property type="entry name" value="Glycogen Phosphorylase B"/>
    <property type="match status" value="2"/>
</dbReference>
<accession>A0A6B8MB49</accession>
<dbReference type="GO" id="GO:0033072">
    <property type="term" value="P:vancomycin biosynthetic process"/>
    <property type="evidence" value="ECO:0007669"/>
    <property type="project" value="UniProtKB-ARBA"/>
</dbReference>